<dbReference type="Proteomes" id="UP000557566">
    <property type="component" value="Unassembled WGS sequence"/>
</dbReference>
<sequence length="255" mass="28642">MHKNMTFLSLSFHAIVVTSFARPAFAMETPPPSERPHSQSMTRAADGVDALSIHQRAGRYPRSRIIVEPLVWTRLQLELLHCSFFGPFPAPPVVMELDNPDGERTQSRFAGNFKDCLTPSREWAMKAILCSSINSPLRQNDDLYFIVGGYRRVLLPCQYFSIGTEKLASGVKPKVLYTTKDDESIYLYSANISSAFISMLYDPKTPPTTPQPLDIQITKIACEPLDTLRNRLFALIFSTTTPQDMATSADLVVYK</sequence>
<keyword evidence="1" id="KW-0732">Signal</keyword>
<feature type="chain" id="PRO_5034832944" evidence="1">
    <location>
        <begin position="27"/>
        <end position="255"/>
    </location>
</feature>
<evidence type="ECO:0000313" key="3">
    <source>
        <dbReference type="Proteomes" id="UP000557566"/>
    </source>
</evidence>
<dbReference type="EMBL" id="JAAVMX010000003">
    <property type="protein sequence ID" value="KAF4510595.1"/>
    <property type="molecule type" value="Genomic_DNA"/>
</dbReference>
<proteinExistence type="predicted"/>
<reference evidence="2 3" key="1">
    <citation type="journal article" date="2020" name="Genome Biol. Evol.">
        <title>A new high-quality draft genome assembly of the Chinese cordyceps Ophiocordyceps sinensis.</title>
        <authorList>
            <person name="Shu R."/>
            <person name="Zhang J."/>
            <person name="Meng Q."/>
            <person name="Zhang H."/>
            <person name="Zhou G."/>
            <person name="Li M."/>
            <person name="Wu P."/>
            <person name="Zhao Y."/>
            <person name="Chen C."/>
            <person name="Qin Q."/>
        </authorList>
    </citation>
    <scope>NUCLEOTIDE SEQUENCE [LARGE SCALE GENOMIC DNA]</scope>
    <source>
        <strain evidence="2 3">IOZ07</strain>
    </source>
</reference>
<dbReference type="AlphaFoldDB" id="A0A8H4PU77"/>
<evidence type="ECO:0000313" key="2">
    <source>
        <dbReference type="EMBL" id="KAF4510595.1"/>
    </source>
</evidence>
<name>A0A8H4PU77_9HYPO</name>
<accession>A0A8H4PU77</accession>
<protein>
    <submittedName>
        <fullName evidence="2">Uncharacterized protein</fullName>
    </submittedName>
</protein>
<comment type="caution">
    <text evidence="2">The sequence shown here is derived from an EMBL/GenBank/DDBJ whole genome shotgun (WGS) entry which is preliminary data.</text>
</comment>
<feature type="signal peptide" evidence="1">
    <location>
        <begin position="1"/>
        <end position="26"/>
    </location>
</feature>
<organism evidence="2 3">
    <name type="scientific">Ophiocordyceps sinensis</name>
    <dbReference type="NCBI Taxonomy" id="72228"/>
    <lineage>
        <taxon>Eukaryota</taxon>
        <taxon>Fungi</taxon>
        <taxon>Dikarya</taxon>
        <taxon>Ascomycota</taxon>
        <taxon>Pezizomycotina</taxon>
        <taxon>Sordariomycetes</taxon>
        <taxon>Hypocreomycetidae</taxon>
        <taxon>Hypocreales</taxon>
        <taxon>Ophiocordycipitaceae</taxon>
        <taxon>Ophiocordyceps</taxon>
    </lineage>
</organism>
<gene>
    <name evidence="2" type="ORF">G6O67_002472</name>
</gene>
<keyword evidence="3" id="KW-1185">Reference proteome</keyword>
<evidence type="ECO:0000256" key="1">
    <source>
        <dbReference type="SAM" id="SignalP"/>
    </source>
</evidence>
<dbReference type="OrthoDB" id="4924398at2759"/>